<dbReference type="Proteomes" id="UP001647436">
    <property type="component" value="Unassembled WGS sequence"/>
</dbReference>
<sequence length="350" mass="39170">MRIEAIDLFCGAGGLTRGLIDAGIEVKAGFDIEESCRYAYEKNNEGAKFFHENIVNVKADDLNKLWSKGAVRLLAGCAPCQPFSTAASAAKKEKVEKEPGAADPRYFLLNHFERLVKSTRPELVTMENVPRVRMHTPFQAFVGTLRAEGYEVWFDVVNCKELGVPQTRKRLVLMASRIGAVPTAKDFPKSEVVTVRQALKDMAKLEAGQQDPNDRIHIARNLTPINMKRMRASKPGGSWLDWPEDLRVNCHTKESGESYRSVYSRMELDKPAPTMTTQFFNFGTGRFGHPTEDRTITPREAAIIQSFPADYKFIADDEKIYQMQLGKMIGNAVPPKLGYCIGKAFLSGVK</sequence>
<evidence type="ECO:0000313" key="9">
    <source>
        <dbReference type="EMBL" id="MBS3019189.1"/>
    </source>
</evidence>
<accession>A0ABS5LRQ6</accession>
<dbReference type="InterPro" id="IPR001525">
    <property type="entry name" value="C5_MeTfrase"/>
</dbReference>
<protein>
    <recommendedName>
        <fullName evidence="1">DNA (cytosine-5-)-methyltransferase</fullName>
        <ecNumber evidence="1">2.1.1.37</ecNumber>
    </recommendedName>
</protein>
<evidence type="ECO:0000256" key="4">
    <source>
        <dbReference type="ARBA" id="ARBA00022691"/>
    </source>
</evidence>
<dbReference type="InterPro" id="IPR050390">
    <property type="entry name" value="C5-Methyltransferase"/>
</dbReference>
<evidence type="ECO:0000313" key="10">
    <source>
        <dbReference type="Proteomes" id="UP001647436"/>
    </source>
</evidence>
<dbReference type="EC" id="2.1.1.37" evidence="1"/>
<feature type="active site" evidence="7">
    <location>
        <position position="80"/>
    </location>
</feature>
<evidence type="ECO:0000256" key="5">
    <source>
        <dbReference type="ARBA" id="ARBA00022747"/>
    </source>
</evidence>
<dbReference type="PROSITE" id="PS51679">
    <property type="entry name" value="SAM_MT_C5"/>
    <property type="match status" value="1"/>
</dbReference>
<dbReference type="InterPro" id="IPR029063">
    <property type="entry name" value="SAM-dependent_MTases_sf"/>
</dbReference>
<dbReference type="GO" id="GO:0032259">
    <property type="term" value="P:methylation"/>
    <property type="evidence" value="ECO:0007669"/>
    <property type="project" value="UniProtKB-KW"/>
</dbReference>
<keyword evidence="10" id="KW-1185">Reference proteome</keyword>
<gene>
    <name evidence="9" type="primary">ydiO</name>
    <name evidence="9" type="ORF">DJFAAGMI_01929</name>
</gene>
<dbReference type="PANTHER" id="PTHR10629:SF52">
    <property type="entry name" value="DNA (CYTOSINE-5)-METHYLTRANSFERASE 1"/>
    <property type="match status" value="1"/>
</dbReference>
<keyword evidence="3 7" id="KW-0808">Transferase</keyword>
<keyword evidence="2 7" id="KW-0489">Methyltransferase</keyword>
<dbReference type="Pfam" id="PF00145">
    <property type="entry name" value="DNA_methylase"/>
    <property type="match status" value="1"/>
</dbReference>
<dbReference type="GO" id="GO:0003886">
    <property type="term" value="F:DNA (cytosine-5-)-methyltransferase activity"/>
    <property type="evidence" value="ECO:0007669"/>
    <property type="project" value="UniProtKB-EC"/>
</dbReference>
<dbReference type="PANTHER" id="PTHR10629">
    <property type="entry name" value="CYTOSINE-SPECIFIC METHYLTRANSFERASE"/>
    <property type="match status" value="1"/>
</dbReference>
<dbReference type="EMBL" id="JAANES010000002">
    <property type="protein sequence ID" value="MBS3019189.1"/>
    <property type="molecule type" value="Genomic_DNA"/>
</dbReference>
<dbReference type="SUPFAM" id="SSF53335">
    <property type="entry name" value="S-adenosyl-L-methionine-dependent methyltransferases"/>
    <property type="match status" value="1"/>
</dbReference>
<evidence type="ECO:0000256" key="7">
    <source>
        <dbReference type="PROSITE-ProRule" id="PRU01016"/>
    </source>
</evidence>
<comment type="caution">
    <text evidence="9">The sequence shown here is derived from an EMBL/GenBank/DDBJ whole genome shotgun (WGS) entry which is preliminary data.</text>
</comment>
<evidence type="ECO:0000256" key="6">
    <source>
        <dbReference type="ARBA" id="ARBA00047422"/>
    </source>
</evidence>
<comment type="catalytic activity">
    <reaction evidence="6">
        <text>a 2'-deoxycytidine in DNA + S-adenosyl-L-methionine = a 5-methyl-2'-deoxycytidine in DNA + S-adenosyl-L-homocysteine + H(+)</text>
        <dbReference type="Rhea" id="RHEA:13681"/>
        <dbReference type="Rhea" id="RHEA-COMP:11369"/>
        <dbReference type="Rhea" id="RHEA-COMP:11370"/>
        <dbReference type="ChEBI" id="CHEBI:15378"/>
        <dbReference type="ChEBI" id="CHEBI:57856"/>
        <dbReference type="ChEBI" id="CHEBI:59789"/>
        <dbReference type="ChEBI" id="CHEBI:85452"/>
        <dbReference type="ChEBI" id="CHEBI:85454"/>
        <dbReference type="EC" id="2.1.1.37"/>
    </reaction>
</comment>
<keyword evidence="5" id="KW-0680">Restriction system</keyword>
<evidence type="ECO:0000256" key="2">
    <source>
        <dbReference type="ARBA" id="ARBA00022603"/>
    </source>
</evidence>
<dbReference type="RefSeq" id="WP_211456979.1">
    <property type="nucleotide sequence ID" value="NZ_JAANES010000002.1"/>
</dbReference>
<reference evidence="9 10" key="1">
    <citation type="submission" date="2020-03" db="EMBL/GenBank/DDBJ databases">
        <title>The role of nitrogen metabolism on polyethylene biodegradation.</title>
        <authorList>
            <person name="Peixoto J."/>
            <person name="Vizzotto C.S."/>
            <person name="Ramos A."/>
            <person name="Alves G."/>
            <person name="Steindorff A."/>
            <person name="Kruger R."/>
        </authorList>
    </citation>
    <scope>NUCLEOTIDE SEQUENCE [LARGE SCALE GENOMIC DNA]</scope>
    <source>
        <strain evidence="9 10">PE63</strain>
    </source>
</reference>
<evidence type="ECO:0000256" key="3">
    <source>
        <dbReference type="ARBA" id="ARBA00022679"/>
    </source>
</evidence>
<evidence type="ECO:0000256" key="1">
    <source>
        <dbReference type="ARBA" id="ARBA00011975"/>
    </source>
</evidence>
<dbReference type="PRINTS" id="PR00105">
    <property type="entry name" value="C5METTRFRASE"/>
</dbReference>
<keyword evidence="4 7" id="KW-0949">S-adenosyl-L-methionine</keyword>
<evidence type="ECO:0000256" key="8">
    <source>
        <dbReference type="RuleBase" id="RU000416"/>
    </source>
</evidence>
<name>A0ABS5LRQ6_9BURK</name>
<organism evidence="9 10">
    <name type="scientific">Comamonas brasiliensis</name>
    <dbReference type="NCBI Taxonomy" id="1812482"/>
    <lineage>
        <taxon>Bacteria</taxon>
        <taxon>Pseudomonadati</taxon>
        <taxon>Pseudomonadota</taxon>
        <taxon>Betaproteobacteria</taxon>
        <taxon>Burkholderiales</taxon>
        <taxon>Comamonadaceae</taxon>
        <taxon>Comamonas</taxon>
    </lineage>
</organism>
<dbReference type="NCBIfam" id="TIGR00675">
    <property type="entry name" value="dcm"/>
    <property type="match status" value="1"/>
</dbReference>
<proteinExistence type="inferred from homology"/>
<dbReference type="Gene3D" id="3.40.50.150">
    <property type="entry name" value="Vaccinia Virus protein VP39"/>
    <property type="match status" value="1"/>
</dbReference>
<dbReference type="Gene3D" id="3.90.120.10">
    <property type="entry name" value="DNA Methylase, subunit A, domain 2"/>
    <property type="match status" value="1"/>
</dbReference>
<comment type="similarity">
    <text evidence="7 8">Belongs to the class I-like SAM-binding methyltransferase superfamily. C5-methyltransferase family.</text>
</comment>